<protein>
    <submittedName>
        <fullName evidence="1">Uncharacterized protein</fullName>
    </submittedName>
</protein>
<dbReference type="RefSeq" id="WP_099282428.1">
    <property type="nucleotide sequence ID" value="NZ_BEWO01000029.1"/>
</dbReference>
<name>A0ABQ5WIP7_GLUJA</name>
<accession>A0ABQ5WIP7</accession>
<organism evidence="1 2">
    <name type="scientific">Gluconobacter japonicus</name>
    <dbReference type="NCBI Taxonomy" id="376620"/>
    <lineage>
        <taxon>Bacteria</taxon>
        <taxon>Pseudomonadati</taxon>
        <taxon>Pseudomonadota</taxon>
        <taxon>Alphaproteobacteria</taxon>
        <taxon>Acetobacterales</taxon>
        <taxon>Acetobacteraceae</taxon>
        <taxon>Gluconobacter</taxon>
    </lineage>
</organism>
<proteinExistence type="predicted"/>
<gene>
    <name evidence="1" type="ORF">GCM10010937_16500</name>
</gene>
<comment type="caution">
    <text evidence="1">The sequence shown here is derived from an EMBL/GenBank/DDBJ whole genome shotgun (WGS) entry which is preliminary data.</text>
</comment>
<dbReference type="EMBL" id="BSNT01000058">
    <property type="protein sequence ID" value="GLQ59847.1"/>
    <property type="molecule type" value="Genomic_DNA"/>
</dbReference>
<reference evidence="2" key="1">
    <citation type="journal article" date="2019" name="Int. J. Syst. Evol. Microbiol.">
        <title>The Global Catalogue of Microorganisms (GCM) 10K type strain sequencing project: providing services to taxonomists for standard genome sequencing and annotation.</title>
        <authorList>
            <consortium name="The Broad Institute Genomics Platform"/>
            <consortium name="The Broad Institute Genome Sequencing Center for Infectious Disease"/>
            <person name="Wu L."/>
            <person name="Ma J."/>
        </authorList>
    </citation>
    <scope>NUCLEOTIDE SEQUENCE [LARGE SCALE GENOMIC DNA]</scope>
    <source>
        <strain evidence="2">NBRC 3271</strain>
    </source>
</reference>
<evidence type="ECO:0000313" key="1">
    <source>
        <dbReference type="EMBL" id="GLQ59847.1"/>
    </source>
</evidence>
<evidence type="ECO:0000313" key="2">
    <source>
        <dbReference type="Proteomes" id="UP001156613"/>
    </source>
</evidence>
<keyword evidence="2" id="KW-1185">Reference proteome</keyword>
<dbReference type="Proteomes" id="UP001156613">
    <property type="component" value="Unassembled WGS sequence"/>
</dbReference>
<sequence length="180" mass="20313">MTRDKISIAPEAGTAIGLQCPRLRRPPLDPSALTATPWDDPHAKARMGDAILSFIARGMPRSGFTKALYRRLSMMFGFIACYNQQGFWGTHFETTDARAAFLEQIVRWPCWGAPDATWCDVEREIATRIRAQGLVASYQQAARRERTQQEREMLAHLLEKYGPEVSGPMQSRSPEQMGLL</sequence>